<evidence type="ECO:0000256" key="1">
    <source>
        <dbReference type="SAM" id="Coils"/>
    </source>
</evidence>
<name>A0A0C9UJE8_SPHS4</name>
<dbReference type="EMBL" id="KN837292">
    <property type="protein sequence ID" value="KIJ29022.1"/>
    <property type="molecule type" value="Genomic_DNA"/>
</dbReference>
<reference evidence="3 4" key="1">
    <citation type="submission" date="2014-06" db="EMBL/GenBank/DDBJ databases">
        <title>Evolutionary Origins and Diversification of the Mycorrhizal Mutualists.</title>
        <authorList>
            <consortium name="DOE Joint Genome Institute"/>
            <consortium name="Mycorrhizal Genomics Consortium"/>
            <person name="Kohler A."/>
            <person name="Kuo A."/>
            <person name="Nagy L.G."/>
            <person name="Floudas D."/>
            <person name="Copeland A."/>
            <person name="Barry K.W."/>
            <person name="Cichocki N."/>
            <person name="Veneault-Fourrey C."/>
            <person name="LaButti K."/>
            <person name="Lindquist E.A."/>
            <person name="Lipzen A."/>
            <person name="Lundell T."/>
            <person name="Morin E."/>
            <person name="Murat C."/>
            <person name="Riley R."/>
            <person name="Ohm R."/>
            <person name="Sun H."/>
            <person name="Tunlid A."/>
            <person name="Henrissat B."/>
            <person name="Grigoriev I.V."/>
            <person name="Hibbett D.S."/>
            <person name="Martin F."/>
        </authorList>
    </citation>
    <scope>NUCLEOTIDE SEQUENCE [LARGE SCALE GENOMIC DNA]</scope>
    <source>
        <strain evidence="3 4">SS14</strain>
    </source>
</reference>
<dbReference type="Gene3D" id="3.40.50.300">
    <property type="entry name" value="P-loop containing nucleotide triphosphate hydrolases"/>
    <property type="match status" value="1"/>
</dbReference>
<dbReference type="SUPFAM" id="SSF52540">
    <property type="entry name" value="P-loop containing nucleoside triphosphate hydrolases"/>
    <property type="match status" value="1"/>
</dbReference>
<evidence type="ECO:0000259" key="2">
    <source>
        <dbReference type="Pfam" id="PF01926"/>
    </source>
</evidence>
<feature type="domain" description="G" evidence="2">
    <location>
        <begin position="1"/>
        <end position="75"/>
    </location>
</feature>
<keyword evidence="1" id="KW-0175">Coiled coil</keyword>
<dbReference type="Pfam" id="PF01926">
    <property type="entry name" value="MMR_HSR1"/>
    <property type="match status" value="1"/>
</dbReference>
<dbReference type="InterPro" id="IPR006073">
    <property type="entry name" value="GTP-bd"/>
</dbReference>
<dbReference type="Proteomes" id="UP000054279">
    <property type="component" value="Unassembled WGS sequence"/>
</dbReference>
<accession>A0A0C9UJE8</accession>
<dbReference type="OrthoDB" id="8954335at2759"/>
<dbReference type="AlphaFoldDB" id="A0A0C9UJE8"/>
<gene>
    <name evidence="3" type="ORF">M422DRAFT_61876</name>
</gene>
<dbReference type="HOGENOM" id="CLU_018003_2_1_1"/>
<evidence type="ECO:0000313" key="3">
    <source>
        <dbReference type="EMBL" id="KIJ29022.1"/>
    </source>
</evidence>
<dbReference type="InterPro" id="IPR027417">
    <property type="entry name" value="P-loop_NTPase"/>
</dbReference>
<keyword evidence="4" id="KW-1185">Reference proteome</keyword>
<dbReference type="GO" id="GO:0005525">
    <property type="term" value="F:GTP binding"/>
    <property type="evidence" value="ECO:0007669"/>
    <property type="project" value="InterPro"/>
</dbReference>
<organism evidence="3 4">
    <name type="scientific">Sphaerobolus stellatus (strain SS14)</name>
    <dbReference type="NCBI Taxonomy" id="990650"/>
    <lineage>
        <taxon>Eukaryota</taxon>
        <taxon>Fungi</taxon>
        <taxon>Dikarya</taxon>
        <taxon>Basidiomycota</taxon>
        <taxon>Agaricomycotina</taxon>
        <taxon>Agaricomycetes</taxon>
        <taxon>Phallomycetidae</taxon>
        <taxon>Geastrales</taxon>
        <taxon>Sphaerobolaceae</taxon>
        <taxon>Sphaerobolus</taxon>
    </lineage>
</organism>
<feature type="coiled-coil region" evidence="1">
    <location>
        <begin position="208"/>
        <end position="254"/>
    </location>
</feature>
<evidence type="ECO:0000313" key="4">
    <source>
        <dbReference type="Proteomes" id="UP000054279"/>
    </source>
</evidence>
<proteinExistence type="predicted"/>
<sequence>MGMTGTGKSSFIKLLTGNENITIGSTIDPETSDISSYQSSQDGFDVALVDTPGFDDNRPDMTDSKLLKDVTDFLMKWYDTKTVNGLIYFHRINDIRFGATATRNIRMFSRLCGPRAMKNVVIITTRWDETNHQVAEKTEKELMNSHFKELIANGATLLRHYNTIVSAQRVIRTILSFPPMADIKIVTEIKSGRSLSETEAGQELGSQLAALQAQHEKQMAELRDEYKQARKARDKEQQEELKKMREELQNRIDKRRLWCHMPHKQQK</sequence>
<protein>
    <submittedName>
        <fullName evidence="3">Unplaced genomic scaffold SPHSTscaffold_217, whole genome shotgun sequence</fullName>
    </submittedName>
</protein>